<dbReference type="PATRIC" id="fig|1423801.4.peg.2344"/>
<evidence type="ECO:0008006" key="3">
    <source>
        <dbReference type="Google" id="ProtNLM"/>
    </source>
</evidence>
<name>A0A0R1V3F9_9LACO</name>
<dbReference type="Proteomes" id="UP000051166">
    <property type="component" value="Unassembled WGS sequence"/>
</dbReference>
<reference evidence="1 2" key="1">
    <citation type="journal article" date="2015" name="Genome Announc.">
        <title>Expanding the biotechnology potential of lactobacilli through comparative genomics of 213 strains and associated genera.</title>
        <authorList>
            <person name="Sun Z."/>
            <person name="Harris H.M."/>
            <person name="McCann A."/>
            <person name="Guo C."/>
            <person name="Argimon S."/>
            <person name="Zhang W."/>
            <person name="Yang X."/>
            <person name="Jeffery I.B."/>
            <person name="Cooney J.C."/>
            <person name="Kagawa T.F."/>
            <person name="Liu W."/>
            <person name="Song Y."/>
            <person name="Salvetti E."/>
            <person name="Wrobel A."/>
            <person name="Rasinkangas P."/>
            <person name="Parkhill J."/>
            <person name="Rea M.C."/>
            <person name="O'Sullivan O."/>
            <person name="Ritari J."/>
            <person name="Douillard F.P."/>
            <person name="Paul Ross R."/>
            <person name="Yang R."/>
            <person name="Briner A.E."/>
            <person name="Felis G.E."/>
            <person name="de Vos W.M."/>
            <person name="Barrangou R."/>
            <person name="Klaenhammer T.R."/>
            <person name="Caufield P.W."/>
            <person name="Cui Y."/>
            <person name="Zhang H."/>
            <person name="O'Toole P.W."/>
        </authorList>
    </citation>
    <scope>NUCLEOTIDE SEQUENCE [LARGE SCALE GENOMIC DNA]</scope>
    <source>
        <strain evidence="1 2">DSM 16230</strain>
    </source>
</reference>
<gene>
    <name evidence="1" type="ORF">FD50_GL002295</name>
</gene>
<dbReference type="Pfam" id="PF09148">
    <property type="entry name" value="DUF1934"/>
    <property type="match status" value="1"/>
</dbReference>
<dbReference type="RefSeq" id="WP_162256062.1">
    <property type="nucleotide sequence ID" value="NZ_AZFQ01000016.1"/>
</dbReference>
<proteinExistence type="predicted"/>
<dbReference type="InterPro" id="IPR015231">
    <property type="entry name" value="DUF1934"/>
</dbReference>
<sequence length="144" mass="16554">MVALGNGTPVLIYLKTRHNQDGETVEYEKEFQGQIFQMGSSLYLRYNEETDEQSTVTFKVFENGNVQLTRKNEDLRMQLFFGDNRRISATYRTPYGDIPIETVTPDLTVRLSEAPLAGKINIDYLLYSGGQLLGEYKIRLHFTT</sequence>
<dbReference type="STRING" id="1423801.FD50_GL002295"/>
<dbReference type="AlphaFoldDB" id="A0A0R1V3F9"/>
<dbReference type="InterPro" id="IPR012674">
    <property type="entry name" value="Calycin"/>
</dbReference>
<evidence type="ECO:0000313" key="1">
    <source>
        <dbReference type="EMBL" id="KRM00055.1"/>
    </source>
</evidence>
<accession>A0A0R1V3F9</accession>
<dbReference type="EMBL" id="AZFQ01000016">
    <property type="protein sequence ID" value="KRM00055.1"/>
    <property type="molecule type" value="Genomic_DNA"/>
</dbReference>
<protein>
    <recommendedName>
        <fullName evidence="3">YwiB</fullName>
    </recommendedName>
</protein>
<organism evidence="1 2">
    <name type="scientific">Liquorilactobacillus satsumensis DSM 16230 = JCM 12392</name>
    <dbReference type="NCBI Taxonomy" id="1423801"/>
    <lineage>
        <taxon>Bacteria</taxon>
        <taxon>Bacillati</taxon>
        <taxon>Bacillota</taxon>
        <taxon>Bacilli</taxon>
        <taxon>Lactobacillales</taxon>
        <taxon>Lactobacillaceae</taxon>
        <taxon>Liquorilactobacillus</taxon>
    </lineage>
</organism>
<dbReference type="GeneID" id="98307249"/>
<evidence type="ECO:0000313" key="2">
    <source>
        <dbReference type="Proteomes" id="UP000051166"/>
    </source>
</evidence>
<keyword evidence="2" id="KW-1185">Reference proteome</keyword>
<dbReference type="Gene3D" id="2.40.128.20">
    <property type="match status" value="1"/>
</dbReference>
<dbReference type="SUPFAM" id="SSF50814">
    <property type="entry name" value="Lipocalins"/>
    <property type="match status" value="1"/>
</dbReference>
<comment type="caution">
    <text evidence="1">The sequence shown here is derived from an EMBL/GenBank/DDBJ whole genome shotgun (WGS) entry which is preliminary data.</text>
</comment>